<name>A0ABR3VHC5_HUMIN</name>
<dbReference type="InterPro" id="IPR027589">
    <property type="entry name" value="Choice_anch_B"/>
</dbReference>
<reference evidence="2 3" key="1">
    <citation type="journal article" date="2024" name="Commun. Biol.">
        <title>Comparative genomic analysis of thermophilic fungi reveals convergent evolutionary adaptations and gene losses.</title>
        <authorList>
            <person name="Steindorff A.S."/>
            <person name="Aguilar-Pontes M.V."/>
            <person name="Robinson A.J."/>
            <person name="Andreopoulos B."/>
            <person name="LaButti K."/>
            <person name="Kuo A."/>
            <person name="Mondo S."/>
            <person name="Riley R."/>
            <person name="Otillar R."/>
            <person name="Haridas S."/>
            <person name="Lipzen A."/>
            <person name="Grimwood J."/>
            <person name="Schmutz J."/>
            <person name="Clum A."/>
            <person name="Reid I.D."/>
            <person name="Moisan M.C."/>
            <person name="Butler G."/>
            <person name="Nguyen T.T.M."/>
            <person name="Dewar K."/>
            <person name="Conant G."/>
            <person name="Drula E."/>
            <person name="Henrissat B."/>
            <person name="Hansel C."/>
            <person name="Singer S."/>
            <person name="Hutchinson M.I."/>
            <person name="de Vries R.P."/>
            <person name="Natvig D.O."/>
            <person name="Powell A.J."/>
            <person name="Tsang A."/>
            <person name="Grigoriev I.V."/>
        </authorList>
    </citation>
    <scope>NUCLEOTIDE SEQUENCE [LARGE SCALE GENOMIC DNA]</scope>
    <source>
        <strain evidence="2 3">CBS 620.91</strain>
    </source>
</reference>
<gene>
    <name evidence="2" type="ORF">VTJ49DRAFT_7312</name>
</gene>
<dbReference type="Proteomes" id="UP001583172">
    <property type="component" value="Unassembled WGS sequence"/>
</dbReference>
<keyword evidence="1" id="KW-0732">Signal</keyword>
<keyword evidence="3" id="KW-1185">Reference proteome</keyword>
<dbReference type="Pfam" id="PF08309">
    <property type="entry name" value="LVIVD"/>
    <property type="match status" value="2"/>
</dbReference>
<proteinExistence type="predicted"/>
<protein>
    <recommendedName>
        <fullName evidence="4">Regulatory P domain-containing protein</fullName>
    </recommendedName>
</protein>
<dbReference type="NCBIfam" id="TIGR04312">
    <property type="entry name" value="choice_anch_B"/>
    <property type="match status" value="1"/>
</dbReference>
<evidence type="ECO:0000313" key="3">
    <source>
        <dbReference type="Proteomes" id="UP001583172"/>
    </source>
</evidence>
<comment type="caution">
    <text evidence="2">The sequence shown here is derived from an EMBL/GenBank/DDBJ whole genome shotgun (WGS) entry which is preliminary data.</text>
</comment>
<organism evidence="2 3">
    <name type="scientific">Humicola insolens</name>
    <name type="common">Soft-rot fungus</name>
    <dbReference type="NCBI Taxonomy" id="85995"/>
    <lineage>
        <taxon>Eukaryota</taxon>
        <taxon>Fungi</taxon>
        <taxon>Dikarya</taxon>
        <taxon>Ascomycota</taxon>
        <taxon>Pezizomycotina</taxon>
        <taxon>Sordariomycetes</taxon>
        <taxon>Sordariomycetidae</taxon>
        <taxon>Sordariales</taxon>
        <taxon>Chaetomiaceae</taxon>
        <taxon>Mycothermus</taxon>
    </lineage>
</organism>
<feature type="chain" id="PRO_5047406009" description="Regulatory P domain-containing protein" evidence="1">
    <location>
        <begin position="20"/>
        <end position="480"/>
    </location>
</feature>
<feature type="signal peptide" evidence="1">
    <location>
        <begin position="1"/>
        <end position="19"/>
    </location>
</feature>
<sequence length="480" mass="52638">MKTTALLALAAAVAPSAASISVPEEAPVYASNAERMDRLTELKNQDWAAAAAQGIGLFNGATRFRKVTAKKKCSANGLADDTYKCRNVDLHGFISHADMGSEVKLGNDVWGWTSPGGREFGIVGQRDGVAFVEITHNGNLEYLGRLDTHTEAVSWRDIKVIGNHAYIGSEAVDHGMQIFDLTKLLDVKPWWNPFFWKPKVFDKEKDLTAHYTGFGASHNIVAHEEARMIYAVGGRSGANARNTTCAGGLFMVDVSDPANPKSPGCVGSGGYVHDAQCVVYQGPQDKYRGKEICFGFNEDALTIYDLTDKANPAVVSRTPYVGNAYSHQGWLVDDSMTFLLLDDELDERDGTAPGRDGRTTTYIFNVTNLEAPLNTGYYKSPARSIDHNQYVVKGLTYQANYASGLRIIDVSGVERDPTGGNFEEVGYFDCHPDDDETGGNIAFIGTWSVYPYFKSGYILLNSIERGIFSLKYTGRKARYL</sequence>
<dbReference type="EMBL" id="JAZGSY010000082">
    <property type="protein sequence ID" value="KAL1841244.1"/>
    <property type="molecule type" value="Genomic_DNA"/>
</dbReference>
<dbReference type="InterPro" id="IPR013211">
    <property type="entry name" value="LVIVD"/>
</dbReference>
<accession>A0ABR3VHC5</accession>
<evidence type="ECO:0000313" key="2">
    <source>
        <dbReference type="EMBL" id="KAL1841244.1"/>
    </source>
</evidence>
<dbReference type="PANTHER" id="PTHR38787:SF3">
    <property type="entry name" value="REGULATORY P DOMAIN-CONTAINING PROTEIN"/>
    <property type="match status" value="1"/>
</dbReference>
<dbReference type="PANTHER" id="PTHR38787">
    <property type="entry name" value="REGULATORY P DOMAIN-CONTAINING PROTEIN"/>
    <property type="match status" value="1"/>
</dbReference>
<evidence type="ECO:0000256" key="1">
    <source>
        <dbReference type="SAM" id="SignalP"/>
    </source>
</evidence>
<evidence type="ECO:0008006" key="4">
    <source>
        <dbReference type="Google" id="ProtNLM"/>
    </source>
</evidence>